<evidence type="ECO:0000313" key="2">
    <source>
        <dbReference type="Proteomes" id="UP001301958"/>
    </source>
</evidence>
<comment type="caution">
    <text evidence="1">The sequence shown here is derived from an EMBL/GenBank/DDBJ whole genome shotgun (WGS) entry which is preliminary data.</text>
</comment>
<dbReference type="Proteomes" id="UP001301958">
    <property type="component" value="Unassembled WGS sequence"/>
</dbReference>
<evidence type="ECO:0000313" key="1">
    <source>
        <dbReference type="EMBL" id="KAK4230166.1"/>
    </source>
</evidence>
<sequence>MTSVASAAILQIFPASANISTAAVCFIKKFLTCSKLGRGNGLGDSEVVIMQAGVQFAELKSMPVQGERILVCPRMSTMATRFRV</sequence>
<name>A0AAN7BV01_9PEZI</name>
<dbReference type="EMBL" id="MU865301">
    <property type="protein sequence ID" value="KAK4230166.1"/>
    <property type="molecule type" value="Genomic_DNA"/>
</dbReference>
<organism evidence="1 2">
    <name type="scientific">Podospora fimiseda</name>
    <dbReference type="NCBI Taxonomy" id="252190"/>
    <lineage>
        <taxon>Eukaryota</taxon>
        <taxon>Fungi</taxon>
        <taxon>Dikarya</taxon>
        <taxon>Ascomycota</taxon>
        <taxon>Pezizomycotina</taxon>
        <taxon>Sordariomycetes</taxon>
        <taxon>Sordariomycetidae</taxon>
        <taxon>Sordariales</taxon>
        <taxon>Podosporaceae</taxon>
        <taxon>Podospora</taxon>
    </lineage>
</organism>
<dbReference type="AlphaFoldDB" id="A0AAN7BV01"/>
<keyword evidence="2" id="KW-1185">Reference proteome</keyword>
<accession>A0AAN7BV01</accession>
<proteinExistence type="predicted"/>
<reference evidence="1" key="1">
    <citation type="journal article" date="2023" name="Mol. Phylogenet. Evol.">
        <title>Genome-scale phylogeny and comparative genomics of the fungal order Sordariales.</title>
        <authorList>
            <person name="Hensen N."/>
            <person name="Bonometti L."/>
            <person name="Westerberg I."/>
            <person name="Brannstrom I.O."/>
            <person name="Guillou S."/>
            <person name="Cros-Aarteil S."/>
            <person name="Calhoun S."/>
            <person name="Haridas S."/>
            <person name="Kuo A."/>
            <person name="Mondo S."/>
            <person name="Pangilinan J."/>
            <person name="Riley R."/>
            <person name="LaButti K."/>
            <person name="Andreopoulos B."/>
            <person name="Lipzen A."/>
            <person name="Chen C."/>
            <person name="Yan M."/>
            <person name="Daum C."/>
            <person name="Ng V."/>
            <person name="Clum A."/>
            <person name="Steindorff A."/>
            <person name="Ohm R.A."/>
            <person name="Martin F."/>
            <person name="Silar P."/>
            <person name="Natvig D.O."/>
            <person name="Lalanne C."/>
            <person name="Gautier V."/>
            <person name="Ament-Velasquez S.L."/>
            <person name="Kruys A."/>
            <person name="Hutchinson M.I."/>
            <person name="Powell A.J."/>
            <person name="Barry K."/>
            <person name="Miller A.N."/>
            <person name="Grigoriev I.V."/>
            <person name="Debuchy R."/>
            <person name="Gladieux P."/>
            <person name="Hiltunen Thoren M."/>
            <person name="Johannesson H."/>
        </authorList>
    </citation>
    <scope>NUCLEOTIDE SEQUENCE</scope>
    <source>
        <strain evidence="1">CBS 990.96</strain>
    </source>
</reference>
<reference evidence="1" key="2">
    <citation type="submission" date="2023-05" db="EMBL/GenBank/DDBJ databases">
        <authorList>
            <consortium name="Lawrence Berkeley National Laboratory"/>
            <person name="Steindorff A."/>
            <person name="Hensen N."/>
            <person name="Bonometti L."/>
            <person name="Westerberg I."/>
            <person name="Brannstrom I.O."/>
            <person name="Guillou S."/>
            <person name="Cros-Aarteil S."/>
            <person name="Calhoun S."/>
            <person name="Haridas S."/>
            <person name="Kuo A."/>
            <person name="Mondo S."/>
            <person name="Pangilinan J."/>
            <person name="Riley R."/>
            <person name="Labutti K."/>
            <person name="Andreopoulos B."/>
            <person name="Lipzen A."/>
            <person name="Chen C."/>
            <person name="Yanf M."/>
            <person name="Daum C."/>
            <person name="Ng V."/>
            <person name="Clum A."/>
            <person name="Ohm R."/>
            <person name="Martin F."/>
            <person name="Silar P."/>
            <person name="Natvig D."/>
            <person name="Lalanne C."/>
            <person name="Gautier V."/>
            <person name="Ament-Velasquez S.L."/>
            <person name="Kruys A."/>
            <person name="Hutchinson M.I."/>
            <person name="Powell A.J."/>
            <person name="Barry K."/>
            <person name="Miller A.N."/>
            <person name="Grigoriev I.V."/>
            <person name="Debuchy R."/>
            <person name="Gladieux P."/>
            <person name="Thoren M.H."/>
            <person name="Johannesson H."/>
        </authorList>
    </citation>
    <scope>NUCLEOTIDE SEQUENCE</scope>
    <source>
        <strain evidence="1">CBS 990.96</strain>
    </source>
</reference>
<gene>
    <name evidence="1" type="ORF">QBC38DRAFT_452573</name>
</gene>
<protein>
    <submittedName>
        <fullName evidence="1">Uncharacterized protein</fullName>
    </submittedName>
</protein>